<dbReference type="EMBL" id="VSFC01000032">
    <property type="protein sequence ID" value="TYA56008.1"/>
    <property type="molecule type" value="Genomic_DNA"/>
</dbReference>
<dbReference type="GO" id="GO:0015171">
    <property type="term" value="F:amino acid transmembrane transporter activity"/>
    <property type="evidence" value="ECO:0007669"/>
    <property type="project" value="TreeGrafter"/>
</dbReference>
<keyword evidence="2" id="KW-1003">Cell membrane</keyword>
<dbReference type="Proteomes" id="UP000324550">
    <property type="component" value="Unassembled WGS sequence"/>
</dbReference>
<dbReference type="PIRSF" id="PIRSF006324">
    <property type="entry name" value="LeuE"/>
    <property type="match status" value="1"/>
</dbReference>
<reference evidence="7 8" key="1">
    <citation type="submission" date="2019-08" db="EMBL/GenBank/DDBJ databases">
        <title>Formosa sediminis sp. nov., isolated from marine sediment.</title>
        <authorList>
            <person name="Cao W.R."/>
        </authorList>
    </citation>
    <scope>NUCLEOTIDE SEQUENCE [LARGE SCALE GENOMIC DNA]</scope>
    <source>
        <strain evidence="7 8">1494</strain>
    </source>
</reference>
<feature type="transmembrane region" description="Helical" evidence="6">
    <location>
        <begin position="70"/>
        <end position="88"/>
    </location>
</feature>
<evidence type="ECO:0000256" key="2">
    <source>
        <dbReference type="ARBA" id="ARBA00022475"/>
    </source>
</evidence>
<dbReference type="Pfam" id="PF01810">
    <property type="entry name" value="LysE"/>
    <property type="match status" value="1"/>
</dbReference>
<comment type="caution">
    <text evidence="7">The sequence shown here is derived from an EMBL/GenBank/DDBJ whole genome shotgun (WGS) entry which is preliminary data.</text>
</comment>
<evidence type="ECO:0000256" key="5">
    <source>
        <dbReference type="ARBA" id="ARBA00023136"/>
    </source>
</evidence>
<organism evidence="7 8">
    <name type="scientific">Formosa maritima</name>
    <dbReference type="NCBI Taxonomy" id="2592046"/>
    <lineage>
        <taxon>Bacteria</taxon>
        <taxon>Pseudomonadati</taxon>
        <taxon>Bacteroidota</taxon>
        <taxon>Flavobacteriia</taxon>
        <taxon>Flavobacteriales</taxon>
        <taxon>Flavobacteriaceae</taxon>
        <taxon>Formosa</taxon>
    </lineage>
</organism>
<comment type="subcellular location">
    <subcellularLocation>
        <location evidence="1">Cell membrane</location>
        <topology evidence="1">Multi-pass membrane protein</topology>
    </subcellularLocation>
</comment>
<evidence type="ECO:0000313" key="7">
    <source>
        <dbReference type="EMBL" id="TYA56008.1"/>
    </source>
</evidence>
<feature type="transmembrane region" description="Helical" evidence="6">
    <location>
        <begin position="149"/>
        <end position="174"/>
    </location>
</feature>
<evidence type="ECO:0000256" key="1">
    <source>
        <dbReference type="ARBA" id="ARBA00004651"/>
    </source>
</evidence>
<evidence type="ECO:0000256" key="4">
    <source>
        <dbReference type="ARBA" id="ARBA00022989"/>
    </source>
</evidence>
<accession>A0A5D0GAK0</accession>
<gene>
    <name evidence="7" type="ORF">FVF61_06915</name>
</gene>
<dbReference type="PANTHER" id="PTHR30086:SF20">
    <property type="entry name" value="ARGININE EXPORTER PROTEIN ARGO-RELATED"/>
    <property type="match status" value="1"/>
</dbReference>
<protein>
    <submittedName>
        <fullName evidence="7">LysE family translocator</fullName>
    </submittedName>
</protein>
<feature type="transmembrane region" description="Helical" evidence="6">
    <location>
        <begin position="6"/>
        <end position="28"/>
    </location>
</feature>
<dbReference type="RefSeq" id="WP_148454722.1">
    <property type="nucleotide sequence ID" value="NZ_VSFC01000032.1"/>
</dbReference>
<feature type="transmembrane region" description="Helical" evidence="6">
    <location>
        <begin position="40"/>
        <end position="64"/>
    </location>
</feature>
<name>A0A5D0GAK0_9FLAO</name>
<keyword evidence="8" id="KW-1185">Reference proteome</keyword>
<feature type="transmembrane region" description="Helical" evidence="6">
    <location>
        <begin position="117"/>
        <end position="137"/>
    </location>
</feature>
<dbReference type="GO" id="GO:0005886">
    <property type="term" value="C:plasma membrane"/>
    <property type="evidence" value="ECO:0007669"/>
    <property type="project" value="UniProtKB-SubCell"/>
</dbReference>
<dbReference type="InterPro" id="IPR001123">
    <property type="entry name" value="LeuE-type"/>
</dbReference>
<keyword evidence="5 6" id="KW-0472">Membrane</keyword>
<dbReference type="OrthoDB" id="9784202at2"/>
<keyword evidence="4 6" id="KW-1133">Transmembrane helix</keyword>
<dbReference type="AlphaFoldDB" id="A0A5D0GAK0"/>
<feature type="transmembrane region" description="Helical" evidence="6">
    <location>
        <begin position="186"/>
        <end position="204"/>
    </location>
</feature>
<evidence type="ECO:0000256" key="6">
    <source>
        <dbReference type="SAM" id="Phobius"/>
    </source>
</evidence>
<sequence>MNYDTLISFIFATSALAISPGPDNIYVLMQSISNGKKYGLATVSGLISGCLVHTTLVAFGVSVIIKENEYIYFILKLFGAAYLLYLAYKVYKSDSNLSLNSNHVEKKSIFQLFKQGFLMNVLNPKVSLFFLALFPGFLFSNTLSQITQFYILGILFMAVSFIIFSSIALLAGTISSYMKKHHQVGLFFKWLQIIVFVGITVFILL</sequence>
<evidence type="ECO:0000256" key="3">
    <source>
        <dbReference type="ARBA" id="ARBA00022692"/>
    </source>
</evidence>
<proteinExistence type="predicted"/>
<evidence type="ECO:0000313" key="8">
    <source>
        <dbReference type="Proteomes" id="UP000324550"/>
    </source>
</evidence>
<dbReference type="PANTHER" id="PTHR30086">
    <property type="entry name" value="ARGININE EXPORTER PROTEIN ARGO"/>
    <property type="match status" value="1"/>
</dbReference>
<keyword evidence="3 6" id="KW-0812">Transmembrane</keyword>